<sequence>MNSSASLESWQLVWRLLRIVDRGDHLDACLLIPATGSRTRTGRIGNDGQNPIRLHLIICISKFGILLCEMSTSFSNLAHGRGADQGLRSWFTRPQLSLQLSGVSFRSQGA</sequence>
<reference evidence="1 2" key="1">
    <citation type="submission" date="2015-03" db="EMBL/GenBank/DDBJ databases">
        <title>Genomics and transcriptomics of the oil-accumulating basidiomycete yeast T. oleaginosus allow insights into substrate utilization and the diverse evolutionary trajectories of mating systems in fungi.</title>
        <authorList>
            <consortium name="DOE Joint Genome Institute"/>
            <person name="Kourist R."/>
            <person name="Kracht O."/>
            <person name="Bracharz F."/>
            <person name="Lipzen A."/>
            <person name="Nolan M."/>
            <person name="Ohm R."/>
            <person name="Grigoriev I."/>
            <person name="Sun S."/>
            <person name="Heitman J."/>
            <person name="Bruck T."/>
            <person name="Nowrousian M."/>
        </authorList>
    </citation>
    <scope>NUCLEOTIDE SEQUENCE [LARGE SCALE GENOMIC DNA]</scope>
    <source>
        <strain evidence="1 2">IBC0246</strain>
    </source>
</reference>
<proteinExistence type="predicted"/>
<evidence type="ECO:0000313" key="1">
    <source>
        <dbReference type="EMBL" id="KLT43653.1"/>
    </source>
</evidence>
<gene>
    <name evidence="1" type="ORF">CC85DRAFT_46351</name>
</gene>
<dbReference type="Proteomes" id="UP000053611">
    <property type="component" value="Unassembled WGS sequence"/>
</dbReference>
<protein>
    <submittedName>
        <fullName evidence="1">Uncharacterized protein</fullName>
    </submittedName>
</protein>
<keyword evidence="2" id="KW-1185">Reference proteome</keyword>
<accession>A0A0J0XRD9</accession>
<organism evidence="1 2">
    <name type="scientific">Cutaneotrichosporon oleaginosum</name>
    <dbReference type="NCBI Taxonomy" id="879819"/>
    <lineage>
        <taxon>Eukaryota</taxon>
        <taxon>Fungi</taxon>
        <taxon>Dikarya</taxon>
        <taxon>Basidiomycota</taxon>
        <taxon>Agaricomycotina</taxon>
        <taxon>Tremellomycetes</taxon>
        <taxon>Trichosporonales</taxon>
        <taxon>Trichosporonaceae</taxon>
        <taxon>Cutaneotrichosporon</taxon>
    </lineage>
</organism>
<dbReference type="GeneID" id="28987797"/>
<dbReference type="RefSeq" id="XP_018280144.1">
    <property type="nucleotide sequence ID" value="XM_018427194.1"/>
</dbReference>
<dbReference type="AlphaFoldDB" id="A0A0J0XRD9"/>
<evidence type="ECO:0000313" key="2">
    <source>
        <dbReference type="Proteomes" id="UP000053611"/>
    </source>
</evidence>
<dbReference type="EMBL" id="KQ087193">
    <property type="protein sequence ID" value="KLT43653.1"/>
    <property type="molecule type" value="Genomic_DNA"/>
</dbReference>
<name>A0A0J0XRD9_9TREE</name>